<evidence type="ECO:0000313" key="15">
    <source>
        <dbReference type="EMBL" id="KAF5750075.1"/>
    </source>
</evidence>
<evidence type="ECO:0000256" key="6">
    <source>
        <dbReference type="ARBA" id="ARBA00022723"/>
    </source>
</evidence>
<dbReference type="PANTHER" id="PTHR10106">
    <property type="entry name" value="CYTOCHROME B561-RELATED"/>
    <property type="match status" value="1"/>
</dbReference>
<evidence type="ECO:0000256" key="2">
    <source>
        <dbReference type="ARBA" id="ARBA00004141"/>
    </source>
</evidence>
<dbReference type="Gene3D" id="1.20.120.1770">
    <property type="match status" value="1"/>
</dbReference>
<dbReference type="EC" id="7.2.1.3" evidence="11"/>
<dbReference type="PROSITE" id="PS50939">
    <property type="entry name" value="CYTOCHROME_B561"/>
    <property type="match status" value="1"/>
</dbReference>
<keyword evidence="16" id="KW-1185">Reference proteome</keyword>
<evidence type="ECO:0000256" key="9">
    <source>
        <dbReference type="ARBA" id="ARBA00023004"/>
    </source>
</evidence>
<feature type="transmembrane region" description="Helical" evidence="13">
    <location>
        <begin position="12"/>
        <end position="35"/>
    </location>
</feature>
<keyword evidence="7" id="KW-0249">Electron transport</keyword>
<comment type="subcellular location">
    <subcellularLocation>
        <location evidence="2">Membrane</location>
        <topology evidence="2">Multi-pass membrane protein</topology>
    </subcellularLocation>
</comment>
<reference evidence="15 16" key="1">
    <citation type="journal article" date="2020" name="Nat. Commun.">
        <title>Genome of Tripterygium wilfordii and identification of cytochrome P450 involved in triptolide biosynthesis.</title>
        <authorList>
            <person name="Tu L."/>
            <person name="Su P."/>
            <person name="Zhang Z."/>
            <person name="Gao L."/>
            <person name="Wang J."/>
            <person name="Hu T."/>
            <person name="Zhou J."/>
            <person name="Zhang Y."/>
            <person name="Zhao Y."/>
            <person name="Liu Y."/>
            <person name="Song Y."/>
            <person name="Tong Y."/>
            <person name="Lu Y."/>
            <person name="Yang J."/>
            <person name="Xu C."/>
            <person name="Jia M."/>
            <person name="Peters R.J."/>
            <person name="Huang L."/>
            <person name="Gao W."/>
        </authorList>
    </citation>
    <scope>NUCLEOTIDE SEQUENCE [LARGE SCALE GENOMIC DNA]</scope>
    <source>
        <strain evidence="16">cv. XIE 37</strain>
        <tissue evidence="15">Leaf</tissue>
    </source>
</reference>
<dbReference type="Pfam" id="PF03188">
    <property type="entry name" value="Cytochrom_B561"/>
    <property type="match status" value="1"/>
</dbReference>
<evidence type="ECO:0000256" key="13">
    <source>
        <dbReference type="SAM" id="Phobius"/>
    </source>
</evidence>
<comment type="cofactor">
    <cofactor evidence="1">
        <name>heme b</name>
        <dbReference type="ChEBI" id="CHEBI:60344"/>
    </cofactor>
</comment>
<evidence type="ECO:0000256" key="4">
    <source>
        <dbReference type="ARBA" id="ARBA00022617"/>
    </source>
</evidence>
<dbReference type="FunFam" id="1.20.120.1770:FF:000001">
    <property type="entry name" value="Cytochrome b reductase 1"/>
    <property type="match status" value="1"/>
</dbReference>
<keyword evidence="9" id="KW-0408">Iron</keyword>
<feature type="transmembrane region" description="Helical" evidence="13">
    <location>
        <begin position="105"/>
        <end position="126"/>
    </location>
</feature>
<dbReference type="GO" id="GO:0046872">
    <property type="term" value="F:metal ion binding"/>
    <property type="evidence" value="ECO:0007669"/>
    <property type="project" value="UniProtKB-KW"/>
</dbReference>
<evidence type="ECO:0000256" key="8">
    <source>
        <dbReference type="ARBA" id="ARBA00022989"/>
    </source>
</evidence>
<keyword evidence="4" id="KW-0349">Heme</keyword>
<keyword evidence="10 13" id="KW-0472">Membrane</keyword>
<evidence type="ECO:0000256" key="10">
    <source>
        <dbReference type="ARBA" id="ARBA00023136"/>
    </source>
</evidence>
<dbReference type="AlphaFoldDB" id="A0A7J7DUP0"/>
<evidence type="ECO:0000256" key="12">
    <source>
        <dbReference type="ARBA" id="ARBA00051575"/>
    </source>
</evidence>
<dbReference type="SMART" id="SM00665">
    <property type="entry name" value="B561"/>
    <property type="match status" value="1"/>
</dbReference>
<dbReference type="PANTHER" id="PTHR10106:SF43">
    <property type="entry name" value="CYTOCHROME B561 FAMILY PROTEIN, EXPRESSED"/>
    <property type="match status" value="1"/>
</dbReference>
<dbReference type="Proteomes" id="UP000593562">
    <property type="component" value="Unassembled WGS sequence"/>
</dbReference>
<keyword evidence="3" id="KW-0813">Transport</keyword>
<gene>
    <name evidence="15" type="ORF">HS088_TW03G00407</name>
</gene>
<sequence length="241" mass="26906">MAPKSSSYQISALPVTVMAHLLVVAIFTLVLVWLLHFRHGLAFKSDNKQKIFNASSLSKVLTSYIHPLLMVSFILLMGEGSNWILIKTAVMAYKSVLATRKIQKIVHLVLHLLALVAGVLGVYAVFKFHHEIRAPDMYTLHSWLGISTIALFGLQWLLGFFSFVFPGAQSFRRAGYLPWHIFGGMVIFFMAILTAETGLVQRFIFLGLRRSQEALIVNFTGLLILLFAIAVGLTGVLPRAY</sequence>
<evidence type="ECO:0000256" key="3">
    <source>
        <dbReference type="ARBA" id="ARBA00022448"/>
    </source>
</evidence>
<evidence type="ECO:0000313" key="16">
    <source>
        <dbReference type="Proteomes" id="UP000593562"/>
    </source>
</evidence>
<keyword evidence="6" id="KW-0479">Metal-binding</keyword>
<dbReference type="InterPro" id="IPR043205">
    <property type="entry name" value="CYB561/CYBRD1-like"/>
</dbReference>
<keyword evidence="5 13" id="KW-0812">Transmembrane</keyword>
<dbReference type="EMBL" id="JAAARO010000003">
    <property type="protein sequence ID" value="KAF5750075.1"/>
    <property type="molecule type" value="Genomic_DNA"/>
</dbReference>
<feature type="transmembrane region" description="Helical" evidence="13">
    <location>
        <begin position="215"/>
        <end position="237"/>
    </location>
</feature>
<evidence type="ECO:0000259" key="14">
    <source>
        <dbReference type="PROSITE" id="PS50939"/>
    </source>
</evidence>
<evidence type="ECO:0000256" key="5">
    <source>
        <dbReference type="ARBA" id="ARBA00022692"/>
    </source>
</evidence>
<name>A0A7J7DUP0_TRIWF</name>
<feature type="transmembrane region" description="Helical" evidence="13">
    <location>
        <begin position="146"/>
        <end position="165"/>
    </location>
</feature>
<comment type="caution">
    <text evidence="15">The sequence shown here is derived from an EMBL/GenBank/DDBJ whole genome shotgun (WGS) entry which is preliminary data.</text>
</comment>
<organism evidence="15 16">
    <name type="scientific">Tripterygium wilfordii</name>
    <name type="common">Thunder God vine</name>
    <dbReference type="NCBI Taxonomy" id="458696"/>
    <lineage>
        <taxon>Eukaryota</taxon>
        <taxon>Viridiplantae</taxon>
        <taxon>Streptophyta</taxon>
        <taxon>Embryophyta</taxon>
        <taxon>Tracheophyta</taxon>
        <taxon>Spermatophyta</taxon>
        <taxon>Magnoliopsida</taxon>
        <taxon>eudicotyledons</taxon>
        <taxon>Gunneridae</taxon>
        <taxon>Pentapetalae</taxon>
        <taxon>rosids</taxon>
        <taxon>fabids</taxon>
        <taxon>Celastrales</taxon>
        <taxon>Celastraceae</taxon>
        <taxon>Tripterygium</taxon>
    </lineage>
</organism>
<feature type="transmembrane region" description="Helical" evidence="13">
    <location>
        <begin position="177"/>
        <end position="195"/>
    </location>
</feature>
<dbReference type="GO" id="GO:0016020">
    <property type="term" value="C:membrane"/>
    <property type="evidence" value="ECO:0007669"/>
    <property type="project" value="UniProtKB-SubCell"/>
</dbReference>
<feature type="transmembrane region" description="Helical" evidence="13">
    <location>
        <begin position="64"/>
        <end position="85"/>
    </location>
</feature>
<protein>
    <recommendedName>
        <fullName evidence="11">ascorbate ferrireductase (transmembrane)</fullName>
        <ecNumber evidence="11">7.2.1.3</ecNumber>
    </recommendedName>
</protein>
<dbReference type="GO" id="GO:0140571">
    <property type="term" value="F:transmembrane ascorbate ferrireductase activity"/>
    <property type="evidence" value="ECO:0007669"/>
    <property type="project" value="UniProtKB-EC"/>
</dbReference>
<dbReference type="InParanoid" id="A0A7J7DUP0"/>
<evidence type="ECO:0000256" key="1">
    <source>
        <dbReference type="ARBA" id="ARBA00001970"/>
    </source>
</evidence>
<keyword evidence="8 13" id="KW-1133">Transmembrane helix</keyword>
<dbReference type="InterPro" id="IPR006593">
    <property type="entry name" value="Cyt_b561/ferric_Rdtase_TM"/>
</dbReference>
<evidence type="ECO:0000256" key="11">
    <source>
        <dbReference type="ARBA" id="ARBA00024225"/>
    </source>
</evidence>
<accession>A0A7J7DUP0</accession>
<evidence type="ECO:0000256" key="7">
    <source>
        <dbReference type="ARBA" id="ARBA00022982"/>
    </source>
</evidence>
<comment type="catalytic activity">
    <reaction evidence="12">
        <text>Fe(3+)(out) + L-ascorbate(in) = monodehydro-L-ascorbate radical(in) + Fe(2+)(out) + H(+)</text>
        <dbReference type="Rhea" id="RHEA:30403"/>
        <dbReference type="ChEBI" id="CHEBI:15378"/>
        <dbReference type="ChEBI" id="CHEBI:29033"/>
        <dbReference type="ChEBI" id="CHEBI:29034"/>
        <dbReference type="ChEBI" id="CHEBI:38290"/>
        <dbReference type="ChEBI" id="CHEBI:59513"/>
        <dbReference type="EC" id="7.2.1.3"/>
    </reaction>
</comment>
<feature type="domain" description="Cytochrome b561" evidence="14">
    <location>
        <begin position="18"/>
        <end position="236"/>
    </location>
</feature>
<proteinExistence type="predicted"/>